<reference evidence="2" key="1">
    <citation type="submission" date="2005-08" db="EMBL/GenBank/DDBJ databases">
        <title>Complete sequence of Dechloromonas aromatica RCB.</title>
        <authorList>
            <person name="Salinero K.K."/>
            <person name="Copeland A."/>
            <person name="Lucas S."/>
            <person name="Lapidus A."/>
            <person name="Barry K."/>
            <person name="Detter J.C."/>
            <person name="Glavina T."/>
            <person name="Hammon N."/>
            <person name="Israni S."/>
            <person name="Pitluck S."/>
            <person name="Di Bartolo G."/>
            <person name="Trong S."/>
            <person name="Schmutz J."/>
            <person name="Larimer F."/>
            <person name="Land M."/>
            <person name="Ivanova N."/>
            <person name="Richardson P."/>
        </authorList>
    </citation>
    <scope>NUCLEOTIDE SEQUENCE</scope>
    <source>
        <strain evidence="2">RCB</strain>
    </source>
</reference>
<sequence length="91" mass="10281">MPKIRSRVSATAATSNPLSTTPVMPTAILKLPETGFLRQRQVLAFVPISKSTLWRRIQARTFPGPVKLSERVTVWRAEDIRRWIGQQGEPV</sequence>
<dbReference type="Gene3D" id="1.10.238.160">
    <property type="match status" value="1"/>
</dbReference>
<dbReference type="KEGG" id="dar:Daro_2566"/>
<feature type="compositionally biased region" description="Polar residues" evidence="1">
    <location>
        <begin position="8"/>
        <end position="21"/>
    </location>
</feature>
<protein>
    <submittedName>
        <fullName evidence="2">Prophage CP4-57 regulatory</fullName>
    </submittedName>
</protein>
<dbReference type="AlphaFoldDB" id="Q47CY2"/>
<dbReference type="InterPro" id="IPR010260">
    <property type="entry name" value="AlpA"/>
</dbReference>
<name>Q47CY2_DECAR</name>
<dbReference type="Pfam" id="PF05930">
    <property type="entry name" value="Phage_AlpA"/>
    <property type="match status" value="1"/>
</dbReference>
<evidence type="ECO:0000256" key="1">
    <source>
        <dbReference type="SAM" id="MobiDB-lite"/>
    </source>
</evidence>
<dbReference type="HOGENOM" id="CLU_140176_15_0_4"/>
<organism evidence="2">
    <name type="scientific">Dechloromonas aromatica (strain RCB)</name>
    <dbReference type="NCBI Taxonomy" id="159087"/>
    <lineage>
        <taxon>Bacteria</taxon>
        <taxon>Pseudomonadati</taxon>
        <taxon>Pseudomonadota</taxon>
        <taxon>Betaproteobacteria</taxon>
        <taxon>Rhodocyclales</taxon>
        <taxon>Azonexaceae</taxon>
        <taxon>Dechloromonas</taxon>
    </lineage>
</organism>
<gene>
    <name evidence="2" type="ordered locus">Daro_2566</name>
</gene>
<feature type="region of interest" description="Disordered" evidence="1">
    <location>
        <begin position="1"/>
        <end position="21"/>
    </location>
</feature>
<dbReference type="eggNOG" id="COG3311">
    <property type="taxonomic scope" value="Bacteria"/>
</dbReference>
<evidence type="ECO:0000313" key="2">
    <source>
        <dbReference type="EMBL" id="AAZ47299.1"/>
    </source>
</evidence>
<dbReference type="EMBL" id="CP000089">
    <property type="protein sequence ID" value="AAZ47299.1"/>
    <property type="molecule type" value="Genomic_DNA"/>
</dbReference>
<accession>Q47CY2</accession>
<proteinExistence type="predicted"/>
<dbReference type="STRING" id="159087.Daro_2566"/>